<gene>
    <name evidence="3" type="ORF">GJW-30_1_03954</name>
</gene>
<dbReference type="Proteomes" id="UP000236884">
    <property type="component" value="Chromosome"/>
</dbReference>
<dbReference type="AlphaFoldDB" id="A0A0S3PZM7"/>
<dbReference type="Pfam" id="PF03401">
    <property type="entry name" value="TctC"/>
    <property type="match status" value="1"/>
</dbReference>
<accession>A0A0S3PZM7</accession>
<dbReference type="EMBL" id="AP014946">
    <property type="protein sequence ID" value="BAT61397.1"/>
    <property type="molecule type" value="Genomic_DNA"/>
</dbReference>
<dbReference type="KEGG" id="vgo:GJW-30_1_03954"/>
<dbReference type="PANTHER" id="PTHR42928:SF5">
    <property type="entry name" value="BLR1237 PROTEIN"/>
    <property type="match status" value="1"/>
</dbReference>
<sequence>MLRGLIAALALVTSFAAQAQTYPDRPVKIIVPYPAGGTTDILARVIADKLSKKLGQNFVVENRSGASGSIGTQAVHQSPPDGYTLLMGTVNTHGINSSVFKQLAYDPQKDFMPITMVGATPNVLMVHASLGVNSVADLIKLAKAQPGKVDFGSTSVGASTHMSGELLKALTDININHVPYRGAGPMLNDLIAGHIKVGVDNLPSSIGHIRAGTVKALAVTTTQRFPSLTDVPTMVEAGVPGYEVSAWFGLFAPAKTPQAIVDRLHQNVVASLGEDDVKTRLLELGAVPSPMSQQAFGDVVKREVEKWPPVVQKTGVKVE</sequence>
<evidence type="ECO:0000313" key="3">
    <source>
        <dbReference type="EMBL" id="BAT61397.1"/>
    </source>
</evidence>
<organism evidence="3 4">
    <name type="scientific">Variibacter gotjawalensis</name>
    <dbReference type="NCBI Taxonomy" id="1333996"/>
    <lineage>
        <taxon>Bacteria</taxon>
        <taxon>Pseudomonadati</taxon>
        <taxon>Pseudomonadota</taxon>
        <taxon>Alphaproteobacteria</taxon>
        <taxon>Hyphomicrobiales</taxon>
        <taxon>Nitrobacteraceae</taxon>
        <taxon>Variibacter</taxon>
    </lineage>
</organism>
<dbReference type="PIRSF" id="PIRSF017082">
    <property type="entry name" value="YflP"/>
    <property type="match status" value="1"/>
</dbReference>
<proteinExistence type="inferred from homology"/>
<dbReference type="RefSeq" id="WP_096358102.1">
    <property type="nucleotide sequence ID" value="NZ_AP014946.1"/>
</dbReference>
<comment type="similarity">
    <text evidence="1">Belongs to the UPF0065 (bug) family.</text>
</comment>
<evidence type="ECO:0000256" key="2">
    <source>
        <dbReference type="SAM" id="SignalP"/>
    </source>
</evidence>
<feature type="signal peptide" evidence="2">
    <location>
        <begin position="1"/>
        <end position="19"/>
    </location>
</feature>
<dbReference type="Gene3D" id="3.40.190.150">
    <property type="entry name" value="Bordetella uptake gene, domain 1"/>
    <property type="match status" value="1"/>
</dbReference>
<dbReference type="SUPFAM" id="SSF53850">
    <property type="entry name" value="Periplasmic binding protein-like II"/>
    <property type="match status" value="1"/>
</dbReference>
<evidence type="ECO:0000313" key="4">
    <source>
        <dbReference type="Proteomes" id="UP000236884"/>
    </source>
</evidence>
<keyword evidence="4" id="KW-1185">Reference proteome</keyword>
<reference evidence="3 4" key="1">
    <citation type="submission" date="2015-08" db="EMBL/GenBank/DDBJ databases">
        <title>Investigation of the bacterial diversity of lava forest soil.</title>
        <authorList>
            <person name="Lee J.S."/>
        </authorList>
    </citation>
    <scope>NUCLEOTIDE SEQUENCE [LARGE SCALE GENOMIC DNA]</scope>
    <source>
        <strain evidence="3 4">GJW-30</strain>
    </source>
</reference>
<name>A0A0S3PZM7_9BRAD</name>
<dbReference type="CDD" id="cd13578">
    <property type="entry name" value="PBP2_Bug27"/>
    <property type="match status" value="1"/>
</dbReference>
<dbReference type="PANTHER" id="PTHR42928">
    <property type="entry name" value="TRICARBOXYLATE-BINDING PROTEIN"/>
    <property type="match status" value="1"/>
</dbReference>
<dbReference type="Gene3D" id="3.40.190.10">
    <property type="entry name" value="Periplasmic binding protein-like II"/>
    <property type="match status" value="1"/>
</dbReference>
<dbReference type="OrthoDB" id="8443386at2"/>
<evidence type="ECO:0000256" key="1">
    <source>
        <dbReference type="ARBA" id="ARBA00006987"/>
    </source>
</evidence>
<feature type="chain" id="PRO_5006616012" evidence="2">
    <location>
        <begin position="20"/>
        <end position="319"/>
    </location>
</feature>
<dbReference type="InterPro" id="IPR042100">
    <property type="entry name" value="Bug_dom1"/>
</dbReference>
<keyword evidence="2" id="KW-0732">Signal</keyword>
<protein>
    <submittedName>
        <fullName evidence="3">Tripartite tricarboxylate transporter family receptor</fullName>
    </submittedName>
</protein>
<dbReference type="InterPro" id="IPR005064">
    <property type="entry name" value="BUG"/>
</dbReference>
<keyword evidence="3" id="KW-0675">Receptor</keyword>